<evidence type="ECO:0000256" key="6">
    <source>
        <dbReference type="ARBA" id="ARBA00022840"/>
    </source>
</evidence>
<feature type="compositionally biased region" description="Basic and acidic residues" evidence="9">
    <location>
        <begin position="17"/>
        <end position="32"/>
    </location>
</feature>
<dbReference type="Pfam" id="PF12330">
    <property type="entry name" value="Haspin_kinase"/>
    <property type="match status" value="1"/>
</dbReference>
<evidence type="ECO:0000256" key="2">
    <source>
        <dbReference type="ARBA" id="ARBA00022527"/>
    </source>
</evidence>
<dbReference type="InterPro" id="IPR024604">
    <property type="entry name" value="GSG2_C"/>
</dbReference>
<feature type="region of interest" description="Disordered" evidence="9">
    <location>
        <begin position="443"/>
        <end position="486"/>
    </location>
</feature>
<dbReference type="SUPFAM" id="SSF56112">
    <property type="entry name" value="Protein kinase-like (PK-like)"/>
    <property type="match status" value="1"/>
</dbReference>
<dbReference type="GO" id="GO:0000278">
    <property type="term" value="P:mitotic cell cycle"/>
    <property type="evidence" value="ECO:0007669"/>
    <property type="project" value="TreeGrafter"/>
</dbReference>
<feature type="compositionally biased region" description="Polar residues" evidence="9">
    <location>
        <begin position="64"/>
        <end position="88"/>
    </location>
</feature>
<feature type="compositionally biased region" description="Polar residues" evidence="9">
    <location>
        <begin position="270"/>
        <end position="281"/>
    </location>
</feature>
<dbReference type="PANTHER" id="PTHR24419">
    <property type="entry name" value="INTERLEUKIN-1 RECEPTOR-ASSOCIATED KINASE"/>
    <property type="match status" value="1"/>
</dbReference>
<evidence type="ECO:0000256" key="7">
    <source>
        <dbReference type="ARBA" id="ARBA00047899"/>
    </source>
</evidence>
<feature type="region of interest" description="Disordered" evidence="9">
    <location>
        <begin position="1"/>
        <end position="159"/>
    </location>
</feature>
<feature type="compositionally biased region" description="Basic residues" evidence="9">
    <location>
        <begin position="359"/>
        <end position="372"/>
    </location>
</feature>
<comment type="caution">
    <text evidence="11">The sequence shown here is derived from an EMBL/GenBank/DDBJ whole genome shotgun (WGS) entry which is preliminary data.</text>
</comment>
<keyword evidence="4" id="KW-0547">Nucleotide-binding</keyword>
<organism evidence="11 12">
    <name type="scientific">Coccomyxa viridis</name>
    <dbReference type="NCBI Taxonomy" id="1274662"/>
    <lineage>
        <taxon>Eukaryota</taxon>
        <taxon>Viridiplantae</taxon>
        <taxon>Chlorophyta</taxon>
        <taxon>core chlorophytes</taxon>
        <taxon>Trebouxiophyceae</taxon>
        <taxon>Trebouxiophyceae incertae sedis</taxon>
        <taxon>Coccomyxaceae</taxon>
        <taxon>Coccomyxa</taxon>
    </lineage>
</organism>
<comment type="catalytic activity">
    <reaction evidence="7">
        <text>L-threonyl-[protein] + ATP = O-phospho-L-threonyl-[protein] + ADP + H(+)</text>
        <dbReference type="Rhea" id="RHEA:46608"/>
        <dbReference type="Rhea" id="RHEA-COMP:11060"/>
        <dbReference type="Rhea" id="RHEA-COMP:11605"/>
        <dbReference type="ChEBI" id="CHEBI:15378"/>
        <dbReference type="ChEBI" id="CHEBI:30013"/>
        <dbReference type="ChEBI" id="CHEBI:30616"/>
        <dbReference type="ChEBI" id="CHEBI:61977"/>
        <dbReference type="ChEBI" id="CHEBI:456216"/>
        <dbReference type="EC" id="2.7.11.1"/>
    </reaction>
</comment>
<evidence type="ECO:0000256" key="3">
    <source>
        <dbReference type="ARBA" id="ARBA00022679"/>
    </source>
</evidence>
<evidence type="ECO:0000256" key="8">
    <source>
        <dbReference type="ARBA" id="ARBA00048679"/>
    </source>
</evidence>
<dbReference type="PROSITE" id="PS50011">
    <property type="entry name" value="PROTEIN_KINASE_DOM"/>
    <property type="match status" value="1"/>
</dbReference>
<dbReference type="GO" id="GO:0035556">
    <property type="term" value="P:intracellular signal transduction"/>
    <property type="evidence" value="ECO:0007669"/>
    <property type="project" value="TreeGrafter"/>
</dbReference>
<keyword evidence="12" id="KW-1185">Reference proteome</keyword>
<evidence type="ECO:0000256" key="9">
    <source>
        <dbReference type="SAM" id="MobiDB-lite"/>
    </source>
</evidence>
<feature type="compositionally biased region" description="Acidic residues" evidence="9">
    <location>
        <begin position="325"/>
        <end position="334"/>
    </location>
</feature>
<dbReference type="EMBL" id="CAUYUE010000009">
    <property type="protein sequence ID" value="CAK0783970.1"/>
    <property type="molecule type" value="Genomic_DNA"/>
</dbReference>
<dbReference type="SMART" id="SM01331">
    <property type="entry name" value="DUF3635"/>
    <property type="match status" value="1"/>
</dbReference>
<proteinExistence type="predicted"/>
<protein>
    <recommendedName>
        <fullName evidence="1">non-specific serine/threonine protein kinase</fullName>
        <ecNumber evidence="1">2.7.11.1</ecNumber>
    </recommendedName>
</protein>
<dbReference type="InterPro" id="IPR000719">
    <property type="entry name" value="Prot_kinase_dom"/>
</dbReference>
<dbReference type="GO" id="GO:0005737">
    <property type="term" value="C:cytoplasm"/>
    <property type="evidence" value="ECO:0007669"/>
    <property type="project" value="TreeGrafter"/>
</dbReference>
<keyword evidence="3" id="KW-0808">Transferase</keyword>
<dbReference type="Gene3D" id="3.30.200.20">
    <property type="entry name" value="Phosphorylase Kinase, domain 1"/>
    <property type="match status" value="1"/>
</dbReference>
<dbReference type="InterPro" id="IPR011009">
    <property type="entry name" value="Kinase-like_dom_sf"/>
</dbReference>
<accession>A0AAV1IBS4</accession>
<dbReference type="PANTHER" id="PTHR24419:SF18">
    <property type="entry name" value="SERINE_THREONINE-PROTEIN KINASE HASPIN"/>
    <property type="match status" value="1"/>
</dbReference>
<feature type="compositionally biased region" description="Low complexity" evidence="9">
    <location>
        <begin position="235"/>
        <end position="247"/>
    </location>
</feature>
<evidence type="ECO:0000256" key="4">
    <source>
        <dbReference type="ARBA" id="ARBA00022741"/>
    </source>
</evidence>
<dbReference type="AlphaFoldDB" id="A0AAV1IBS4"/>
<evidence type="ECO:0000256" key="5">
    <source>
        <dbReference type="ARBA" id="ARBA00022777"/>
    </source>
</evidence>
<feature type="domain" description="Protein kinase" evidence="10">
    <location>
        <begin position="568"/>
        <end position="883"/>
    </location>
</feature>
<evidence type="ECO:0000256" key="1">
    <source>
        <dbReference type="ARBA" id="ARBA00012513"/>
    </source>
</evidence>
<evidence type="ECO:0000259" key="10">
    <source>
        <dbReference type="PROSITE" id="PS50011"/>
    </source>
</evidence>
<dbReference type="GO" id="GO:0005634">
    <property type="term" value="C:nucleus"/>
    <property type="evidence" value="ECO:0007669"/>
    <property type="project" value="TreeGrafter"/>
</dbReference>
<dbReference type="EC" id="2.7.11.1" evidence="1"/>
<dbReference type="Gene3D" id="1.10.510.10">
    <property type="entry name" value="Transferase(Phosphotransferase) domain 1"/>
    <property type="match status" value="1"/>
</dbReference>
<sequence length="883" mass="94605">MGRRRSPPEPVLADSTNIEHEQAAATKHDVPRGEGAGLPFKNSSMTFSRKGKGAQLQARCGQENEGSTPCQDNRRASTAGTASPSLTDFLTPVASEPQSSPPESFLTARTQPQHAASRPHQTSQRDRWGAEASEQVAKDRKAQQYPRRVAPSRDERQGAAHAAYLARMAAHFAEVDDFALAEDSPSAAGVASPAVPCQRASAQAVGPPGLHAQPGSADAGASSAYTRQWLDSVSQPAAEAQPALAPQSDHSTVCAPQPKQAAHAVPNEDTVASQEDFTGHSQPELVDPDVDGPEEAAVNRPTVPDEAPAAARRMREQRRISLTAPEEDVCEGEGGDMAGESIENPSVRPPRRSSMAGRGSHKGRLSLAHARKSLAGAQLQPTAQRSRLESLPLQSNRGSMGPHQDGARRASVYEALSSRLSLAHSRISTGLAGALKRLSLGPAADRRQSAQRADTVEATESADNRKRAISPIAESPELSEQAKSASPAVLDLVADSSDATQTAQQELDASQEQATDALTQQLGATLRISEEPEQELPPLQQLLKLCGQPTNAEALPSMDELLGQHVKLKAVRKIGEGTFGEAFKGGDLVFKIVPMEGDLLVNGEPQKRAQEISAEVAVALTLSELHPEAGAAVQNSTHGFVQTYGVGVCRGLYTPALVREWRAWDKRNGSENDPVDMFGPEQLFVVFVVANGGADLEHFEVHSYEEARSIILQTVLALAVAEEAVQFEHRDLHWGNLLIKRVPAGERIACTLRGVGVAAESHGVQVTLIDFTLSRLCTADGAGAYCDLEADPELFQGPKGDCQADSYRRMRKATKGHWEGFYAATNALWMHYLADTLLSLKAFPMDAGQKRQLRNFRKSALSAKSCSDLLMDDFLRGSWLAGS</sequence>
<gene>
    <name evidence="11" type="ORF">CVIRNUC_007173</name>
</gene>
<reference evidence="11 12" key="1">
    <citation type="submission" date="2023-10" db="EMBL/GenBank/DDBJ databases">
        <authorList>
            <person name="Maclean D."/>
            <person name="Macfadyen A."/>
        </authorList>
    </citation>
    <scope>NUCLEOTIDE SEQUENCE [LARGE SCALE GENOMIC DNA]</scope>
</reference>
<dbReference type="Proteomes" id="UP001314263">
    <property type="component" value="Unassembled WGS sequence"/>
</dbReference>
<feature type="compositionally biased region" description="Low complexity" evidence="9">
    <location>
        <begin position="184"/>
        <end position="196"/>
    </location>
</feature>
<evidence type="ECO:0000313" key="11">
    <source>
        <dbReference type="EMBL" id="CAK0783970.1"/>
    </source>
</evidence>
<comment type="catalytic activity">
    <reaction evidence="8">
        <text>L-seryl-[protein] + ATP = O-phospho-L-seryl-[protein] + ADP + H(+)</text>
        <dbReference type="Rhea" id="RHEA:17989"/>
        <dbReference type="Rhea" id="RHEA-COMP:9863"/>
        <dbReference type="Rhea" id="RHEA-COMP:11604"/>
        <dbReference type="ChEBI" id="CHEBI:15378"/>
        <dbReference type="ChEBI" id="CHEBI:29999"/>
        <dbReference type="ChEBI" id="CHEBI:30616"/>
        <dbReference type="ChEBI" id="CHEBI:83421"/>
        <dbReference type="ChEBI" id="CHEBI:456216"/>
        <dbReference type="EC" id="2.7.11.1"/>
    </reaction>
</comment>
<feature type="compositionally biased region" description="Polar residues" evidence="9">
    <location>
        <begin position="96"/>
        <end position="122"/>
    </location>
</feature>
<keyword evidence="6" id="KW-0067">ATP-binding</keyword>
<dbReference type="GO" id="GO:0005524">
    <property type="term" value="F:ATP binding"/>
    <property type="evidence" value="ECO:0007669"/>
    <property type="project" value="UniProtKB-KW"/>
</dbReference>
<feature type="region of interest" description="Disordered" evidence="9">
    <location>
        <begin position="183"/>
        <end position="410"/>
    </location>
</feature>
<dbReference type="GO" id="GO:0072354">
    <property type="term" value="F:histone H3T3 kinase activity"/>
    <property type="evidence" value="ECO:0007669"/>
    <property type="project" value="TreeGrafter"/>
</dbReference>
<keyword evidence="5" id="KW-0418">Kinase</keyword>
<feature type="compositionally biased region" description="Polar residues" evidence="9">
    <location>
        <begin position="223"/>
        <end position="234"/>
    </location>
</feature>
<keyword evidence="2" id="KW-0723">Serine/threonine-protein kinase</keyword>
<name>A0AAV1IBS4_9CHLO</name>
<evidence type="ECO:0000313" key="12">
    <source>
        <dbReference type="Proteomes" id="UP001314263"/>
    </source>
</evidence>